<name>A0ABP1PJR3_9HEXA</name>
<keyword evidence="3" id="KW-1185">Reference proteome</keyword>
<evidence type="ECO:0000313" key="3">
    <source>
        <dbReference type="Proteomes" id="UP001642540"/>
    </source>
</evidence>
<sequence length="903" mass="105719">MEILARIHLVVNVNKIYFILCILLNFKIAFSVIPEFYTAEDYDFIEVERHYSNYKVRNNDWQKTLRDITIENLIPTIQLFDGCLIHITNYNGVDLPPLQQPVLLSRYDLVHVKYQAISKIPSTSSYRSNVTRYSLRARTFPFEKVPENEIEMPWCRRYWPDLQCLDIPYLDMSTKAKPWTCEAHLYLLPPSPEQDPNFYEWLRDKNRLSLLVPGGYHRIWSNWWPFYETYNDDSQHEKMDVNQFFILNRHWYDILISDSIEDNMVSPWVTALLTVSSFMTDEQVPSHRELLLIPALTGVKDLDNVLEKSSIRFGSMILLCRNCKPCVTLQPTPIGTPTDRHELDEIIKNHNKHTNHILWKVFAMGDLLNMLKRFFKREKHTSFHSLMRDPSPEAILWKLKTRYLAAIFNNATFQSIYTFPMDKLTECGWDDSRITDYDPILHIYLAGKSDHTVIVNKWYSLRFVSCGRPETNNLAFKELISIFDTKTWIYLNLLTLTVALLSSYGSWKQEKGGNNSQGEPILNIGSFWNYFHEYCVPSFMSYYKVLVEQGDPIAVAVFKIPFLRSIYLSYMVVGIVLSNAYKNDNISRLTLPLEAIPYENFDQLVKHKFEIFTRGFFYTGISGISVVKSLINLEDLGISWLGEGKLFNLDFDYMPYIKPDPPHDDHDISFVFQSELMLYAKSERSQRGRNVTKTIFSNRTQYLLNHTRLHERWWEQLNKNLSNFDLIKVCNKTAILLPEIDAYPLYYKLLQEKFKDVYLSKEAFFALSYGVLFWRSVNPFILQRAQGMVQSNIMEHWNQFVVHFMTSVKSGYGGRTLLAHSVEPVASDMKGNIVVVFTLLPLGVVVSILIFVIEIRRHGHVKIQFEKIYVNFFDLVGRIRFMINKQSRGNLNSGIRDVESCKL</sequence>
<proteinExistence type="predicted"/>
<evidence type="ECO:0000256" key="1">
    <source>
        <dbReference type="SAM" id="Phobius"/>
    </source>
</evidence>
<comment type="caution">
    <text evidence="2">The sequence shown here is derived from an EMBL/GenBank/DDBJ whole genome shotgun (WGS) entry which is preliminary data.</text>
</comment>
<dbReference type="Proteomes" id="UP001642540">
    <property type="component" value="Unassembled WGS sequence"/>
</dbReference>
<dbReference type="EMBL" id="CAXLJM020000004">
    <property type="protein sequence ID" value="CAL8069490.1"/>
    <property type="molecule type" value="Genomic_DNA"/>
</dbReference>
<keyword evidence="1" id="KW-0472">Membrane</keyword>
<reference evidence="2 3" key="1">
    <citation type="submission" date="2024-08" db="EMBL/GenBank/DDBJ databases">
        <authorList>
            <person name="Cucini C."/>
            <person name="Frati F."/>
        </authorList>
    </citation>
    <scope>NUCLEOTIDE SEQUENCE [LARGE SCALE GENOMIC DNA]</scope>
</reference>
<keyword evidence="1" id="KW-1133">Transmembrane helix</keyword>
<organism evidence="2 3">
    <name type="scientific">Orchesella dallaii</name>
    <dbReference type="NCBI Taxonomy" id="48710"/>
    <lineage>
        <taxon>Eukaryota</taxon>
        <taxon>Metazoa</taxon>
        <taxon>Ecdysozoa</taxon>
        <taxon>Arthropoda</taxon>
        <taxon>Hexapoda</taxon>
        <taxon>Collembola</taxon>
        <taxon>Entomobryomorpha</taxon>
        <taxon>Entomobryoidea</taxon>
        <taxon>Orchesellidae</taxon>
        <taxon>Orchesellinae</taxon>
        <taxon>Orchesella</taxon>
    </lineage>
</organism>
<evidence type="ECO:0000313" key="2">
    <source>
        <dbReference type="EMBL" id="CAL8069490.1"/>
    </source>
</evidence>
<keyword evidence="1" id="KW-0812">Transmembrane</keyword>
<gene>
    <name evidence="2" type="ORF">ODALV1_LOCUS794</name>
</gene>
<protein>
    <submittedName>
        <fullName evidence="2">Uncharacterized protein</fullName>
    </submittedName>
</protein>
<accession>A0ABP1PJR3</accession>
<feature type="transmembrane region" description="Helical" evidence="1">
    <location>
        <begin position="833"/>
        <end position="853"/>
    </location>
</feature>